<evidence type="ECO:0000313" key="1">
    <source>
        <dbReference type="EMBL" id="QEV49366.1"/>
    </source>
</evidence>
<dbReference type="KEGG" id="svn:CP980_33700"/>
<proteinExistence type="predicted"/>
<keyword evidence="2" id="KW-1185">Reference proteome</keyword>
<dbReference type="Proteomes" id="UP000325563">
    <property type="component" value="Chromosome"/>
</dbReference>
<sequence length="75" mass="8594">MHLNIVTPPQRLFGVERLIRCVNHYGDGPYEGMRADPWRLSHTLKSERGGHTSDDATLFMIEWRGDPADHHAVLD</sequence>
<dbReference type="EMBL" id="CP023692">
    <property type="protein sequence ID" value="QEV49366.1"/>
    <property type="molecule type" value="Genomic_DNA"/>
</dbReference>
<dbReference type="AlphaFoldDB" id="A0A5J6JNH3"/>
<reference evidence="1 2" key="1">
    <citation type="submission" date="2017-09" db="EMBL/GenBank/DDBJ databases">
        <authorList>
            <person name="Lee N."/>
            <person name="Cho B.-K."/>
        </authorList>
    </citation>
    <scope>NUCLEOTIDE SEQUENCE [LARGE SCALE GENOMIC DNA]</scope>
    <source>
        <strain evidence="1 2">ATCC 27476</strain>
    </source>
</reference>
<protein>
    <submittedName>
        <fullName evidence="1">Uncharacterized protein</fullName>
    </submittedName>
</protein>
<dbReference type="GeneID" id="95615492"/>
<gene>
    <name evidence="1" type="ORF">CP980_33700</name>
</gene>
<organism evidence="1 2">
    <name type="scientific">Streptomyces vinaceus</name>
    <dbReference type="NCBI Taxonomy" id="1960"/>
    <lineage>
        <taxon>Bacteria</taxon>
        <taxon>Bacillati</taxon>
        <taxon>Actinomycetota</taxon>
        <taxon>Actinomycetes</taxon>
        <taxon>Kitasatosporales</taxon>
        <taxon>Streptomycetaceae</taxon>
        <taxon>Streptomyces</taxon>
    </lineage>
</organism>
<name>A0A5J6JNH3_STRVI</name>
<evidence type="ECO:0000313" key="2">
    <source>
        <dbReference type="Proteomes" id="UP000325563"/>
    </source>
</evidence>
<accession>A0A5J6JNH3</accession>
<dbReference type="RefSeq" id="WP_150529918.1">
    <property type="nucleotide sequence ID" value="NZ_BNBW01000006.1"/>
</dbReference>